<feature type="domain" description="HTH araC/xylS-type" evidence="4">
    <location>
        <begin position="195"/>
        <end position="293"/>
    </location>
</feature>
<dbReference type="Pfam" id="PF02311">
    <property type="entry name" value="AraC_binding"/>
    <property type="match status" value="1"/>
</dbReference>
<dbReference type="EMBL" id="QEKH01000004">
    <property type="protein sequence ID" value="PVY45004.1"/>
    <property type="molecule type" value="Genomic_DNA"/>
</dbReference>
<dbReference type="PROSITE" id="PS01124">
    <property type="entry name" value="HTH_ARAC_FAMILY_2"/>
    <property type="match status" value="1"/>
</dbReference>
<accession>A0A2U1B8K0</accession>
<dbReference type="InterPro" id="IPR018060">
    <property type="entry name" value="HTH_AraC"/>
</dbReference>
<dbReference type="RefSeq" id="WP_116882991.1">
    <property type="nucleotide sequence ID" value="NZ_CABMMC010000008.1"/>
</dbReference>
<evidence type="ECO:0000256" key="3">
    <source>
        <dbReference type="ARBA" id="ARBA00023163"/>
    </source>
</evidence>
<sequence length="293" mass="33823">MAHPAELPTVRLTSNRFWGGDFHFSIFTVRHTPESHPFQYCRNFWKIIYVLSGCGAEVIDGVGYALRPDTLFVIHPDDVTRFELAGDSEIEICNILFLPELIAFGAPFLADYPDFMRIFDPARKPEVGREQRERLYIQKADQSIAALVRAMLREFNQAQANYRSVIRLQLLELLCRIARQSDRKIRRSRGRAVAEQAADFLREHHSEPFEPAALAARFGVSRQYLHRVFSRTYGMSLGDALRDCRLTAAYRQLLEHPERTVSEVCYGCGFNDLSYFYRLFRARYGCAPGRLRG</sequence>
<dbReference type="PANTHER" id="PTHR43280:SF31">
    <property type="entry name" value="TRANSCRIPTIONAL REGULATORY PROTEIN"/>
    <property type="match status" value="1"/>
</dbReference>
<dbReference type="PANTHER" id="PTHR43280">
    <property type="entry name" value="ARAC-FAMILY TRANSCRIPTIONAL REGULATOR"/>
    <property type="match status" value="1"/>
</dbReference>
<dbReference type="InterPro" id="IPR009057">
    <property type="entry name" value="Homeodomain-like_sf"/>
</dbReference>
<dbReference type="AlphaFoldDB" id="A0A2U1B8K0"/>
<dbReference type="SUPFAM" id="SSF51215">
    <property type="entry name" value="Regulatory protein AraC"/>
    <property type="match status" value="1"/>
</dbReference>
<name>A0A2U1B8K0_9BACT</name>
<dbReference type="OrthoDB" id="9816461at2"/>
<dbReference type="Gene3D" id="1.10.10.60">
    <property type="entry name" value="Homeodomain-like"/>
    <property type="match status" value="1"/>
</dbReference>
<protein>
    <submittedName>
        <fullName evidence="5">AraC-like DNA-binding protein</fullName>
    </submittedName>
</protein>
<dbReference type="SUPFAM" id="SSF46689">
    <property type="entry name" value="Homeodomain-like"/>
    <property type="match status" value="2"/>
</dbReference>
<reference evidence="5 6" key="1">
    <citation type="submission" date="2018-04" db="EMBL/GenBank/DDBJ databases">
        <title>Genomic Encyclopedia of Type Strains, Phase IV (KMG-IV): sequencing the most valuable type-strain genomes for metagenomic binning, comparative biology and taxonomic classification.</title>
        <authorList>
            <person name="Goeker M."/>
        </authorList>
    </citation>
    <scope>NUCLEOTIDE SEQUENCE [LARGE SCALE GENOMIC DNA]</scope>
    <source>
        <strain evidence="5 6">DSM 14823</strain>
    </source>
</reference>
<dbReference type="SMART" id="SM00342">
    <property type="entry name" value="HTH_ARAC"/>
    <property type="match status" value="1"/>
</dbReference>
<evidence type="ECO:0000259" key="4">
    <source>
        <dbReference type="PROSITE" id="PS01124"/>
    </source>
</evidence>
<keyword evidence="6" id="KW-1185">Reference proteome</keyword>
<evidence type="ECO:0000256" key="1">
    <source>
        <dbReference type="ARBA" id="ARBA00023015"/>
    </source>
</evidence>
<proteinExistence type="predicted"/>
<dbReference type="GO" id="GO:0003700">
    <property type="term" value="F:DNA-binding transcription factor activity"/>
    <property type="evidence" value="ECO:0007669"/>
    <property type="project" value="InterPro"/>
</dbReference>
<dbReference type="InterPro" id="IPR037923">
    <property type="entry name" value="HTH-like"/>
</dbReference>
<evidence type="ECO:0000313" key="5">
    <source>
        <dbReference type="EMBL" id="PVY45004.1"/>
    </source>
</evidence>
<keyword evidence="1" id="KW-0805">Transcription regulation</keyword>
<dbReference type="InterPro" id="IPR003313">
    <property type="entry name" value="AraC-bd"/>
</dbReference>
<keyword evidence="2 5" id="KW-0238">DNA-binding</keyword>
<dbReference type="GO" id="GO:0043565">
    <property type="term" value="F:sequence-specific DNA binding"/>
    <property type="evidence" value="ECO:0007669"/>
    <property type="project" value="InterPro"/>
</dbReference>
<comment type="caution">
    <text evidence="5">The sequence shown here is derived from an EMBL/GenBank/DDBJ whole genome shotgun (WGS) entry which is preliminary data.</text>
</comment>
<dbReference type="GeneID" id="78294317"/>
<keyword evidence="3" id="KW-0804">Transcription</keyword>
<evidence type="ECO:0000256" key="2">
    <source>
        <dbReference type="ARBA" id="ARBA00023125"/>
    </source>
</evidence>
<organism evidence="5 6">
    <name type="scientific">Victivallis vadensis</name>
    <dbReference type="NCBI Taxonomy" id="172901"/>
    <lineage>
        <taxon>Bacteria</taxon>
        <taxon>Pseudomonadati</taxon>
        <taxon>Lentisphaerota</taxon>
        <taxon>Lentisphaeria</taxon>
        <taxon>Victivallales</taxon>
        <taxon>Victivallaceae</taxon>
        <taxon>Victivallis</taxon>
    </lineage>
</organism>
<dbReference type="Proteomes" id="UP000245959">
    <property type="component" value="Unassembled WGS sequence"/>
</dbReference>
<dbReference type="Gene3D" id="2.60.120.10">
    <property type="entry name" value="Jelly Rolls"/>
    <property type="match status" value="1"/>
</dbReference>
<dbReference type="InterPro" id="IPR014710">
    <property type="entry name" value="RmlC-like_jellyroll"/>
</dbReference>
<evidence type="ECO:0000313" key="6">
    <source>
        <dbReference type="Proteomes" id="UP000245959"/>
    </source>
</evidence>
<gene>
    <name evidence="5" type="ORF">C8D82_104149</name>
</gene>
<dbReference type="Pfam" id="PF12833">
    <property type="entry name" value="HTH_18"/>
    <property type="match status" value="1"/>
</dbReference>